<name>A0AAE8BLW2_9CAUD</name>
<dbReference type="EMBL" id="MZ475896">
    <property type="protein sequence ID" value="QYW04796.1"/>
    <property type="molecule type" value="Genomic_DNA"/>
</dbReference>
<evidence type="ECO:0000313" key="2">
    <source>
        <dbReference type="Proteomes" id="UP000827609"/>
    </source>
</evidence>
<gene>
    <name evidence="1" type="ORF">pEaSNUABM7_00128</name>
</gene>
<proteinExistence type="predicted"/>
<sequence length="166" mass="18479">MLSLDQAWGTKFFPTAIAPNDLTTMIFASAMNLTGARSLSESAFEQNCTRAAQVARPFAEAALFIQRNYNKHPDYRIVVLGPTIVASHAVVTDADGCIVHDSYEGQRLSYLPESIYSYSMSDFGTELQVLASCSLYDAYKRLQDNGLWVDNSGRWEVNMPRGSDYL</sequence>
<evidence type="ECO:0000313" key="1">
    <source>
        <dbReference type="EMBL" id="QYW04796.1"/>
    </source>
</evidence>
<protein>
    <submittedName>
        <fullName evidence="1">Uncharacterized protein</fullName>
    </submittedName>
</protein>
<keyword evidence="2" id="KW-1185">Reference proteome</keyword>
<organism evidence="1 2">
    <name type="scientific">Erwinia phage pEa_SNUABM_7</name>
    <dbReference type="NCBI Taxonomy" id="2866695"/>
    <lineage>
        <taxon>Viruses</taxon>
        <taxon>Duplodnaviria</taxon>
        <taxon>Heunggongvirae</taxon>
        <taxon>Uroviricota</taxon>
        <taxon>Caudoviricetes</taxon>
        <taxon>Snuvirus</taxon>
        <taxon>Snuvirus SNUABM7</taxon>
    </lineage>
</organism>
<accession>A0AAE8BLW2</accession>
<dbReference type="Proteomes" id="UP000827609">
    <property type="component" value="Segment"/>
</dbReference>
<reference evidence="1" key="1">
    <citation type="submission" date="2021-06" db="EMBL/GenBank/DDBJ databases">
        <title>Complete genome sequence of Erwinia phage pEa_SNUABM_7.</title>
        <authorList>
            <person name="Kim S.G."/>
            <person name="Park S.C."/>
        </authorList>
    </citation>
    <scope>NUCLEOTIDE SEQUENCE</scope>
</reference>